<proteinExistence type="predicted"/>
<evidence type="ECO:0000256" key="2">
    <source>
        <dbReference type="ARBA" id="ARBA00022771"/>
    </source>
</evidence>
<dbReference type="Pfam" id="PF13695">
    <property type="entry name" value="Zn_ribbon_3CxxC"/>
    <property type="match status" value="1"/>
</dbReference>
<name>A0A366RAZ1_9HYPO</name>
<dbReference type="InterPro" id="IPR027377">
    <property type="entry name" value="ZAR1/RTP1-5-like_Znf-3CxxC"/>
</dbReference>
<evidence type="ECO:0000256" key="3">
    <source>
        <dbReference type="ARBA" id="ARBA00022833"/>
    </source>
</evidence>
<dbReference type="GeneID" id="41997569"/>
<dbReference type="SMART" id="SM01328">
    <property type="entry name" value="zf-3CxxC"/>
    <property type="match status" value="1"/>
</dbReference>
<evidence type="ECO:0000313" key="6">
    <source>
        <dbReference type="EMBL" id="RBR13506.1"/>
    </source>
</evidence>
<evidence type="ECO:0000256" key="4">
    <source>
        <dbReference type="SAM" id="MobiDB-lite"/>
    </source>
</evidence>
<feature type="domain" description="3CxxC-type" evidence="5">
    <location>
        <begin position="191"/>
        <end position="290"/>
    </location>
</feature>
<evidence type="ECO:0000259" key="5">
    <source>
        <dbReference type="SMART" id="SM01328"/>
    </source>
</evidence>
<dbReference type="RefSeq" id="XP_031013664.1">
    <property type="nucleotide sequence ID" value="XM_031162273.1"/>
</dbReference>
<dbReference type="EMBL" id="QKXC01000180">
    <property type="protein sequence ID" value="RBR13506.1"/>
    <property type="molecule type" value="Genomic_DNA"/>
</dbReference>
<dbReference type="AlphaFoldDB" id="A0A366RAZ1"/>
<keyword evidence="7" id="KW-1185">Reference proteome</keyword>
<feature type="compositionally biased region" description="Polar residues" evidence="4">
    <location>
        <begin position="81"/>
        <end position="91"/>
    </location>
</feature>
<comment type="caution">
    <text evidence="6">The sequence shown here is derived from an EMBL/GenBank/DDBJ whole genome shotgun (WGS) entry which is preliminary data.</text>
</comment>
<reference evidence="6 7" key="1">
    <citation type="submission" date="2018-06" db="EMBL/GenBank/DDBJ databases">
        <title>Fusarium incarnatum-equiseti species complex species 28.</title>
        <authorList>
            <person name="Gardiner D.M."/>
        </authorList>
    </citation>
    <scope>NUCLEOTIDE SEQUENCE [LARGE SCALE GENOMIC DNA]</scope>
    <source>
        <strain evidence="6 7">FIESC_28</strain>
    </source>
</reference>
<dbReference type="OrthoDB" id="8121437at2759"/>
<feature type="compositionally biased region" description="Low complexity" evidence="4">
    <location>
        <begin position="30"/>
        <end position="39"/>
    </location>
</feature>
<feature type="compositionally biased region" description="Basic residues" evidence="4">
    <location>
        <begin position="125"/>
        <end position="138"/>
    </location>
</feature>
<sequence>MPDKALKATSPEELSLDKLSLGNSQEDRSLSNPSSLNPPFKSRSFGSRLSENPSSRKPAPKKRAPKKNSGGYPPSPEDGFSKSSAPGTSVAETRLFENTVPENNSAENTALEKNTSENGSTKQIAAKKRKNKKRRNKKHATEQSSPEERPSWSMHPNLHDQVQEKLDEVGLIYTFEDQDDDCCANKTYDTRIMGSFICENKKCRKQGWDSKMIAITIREYWLYRYNARVYHQRCMGCGELGKLVIDEECYAERVSYRIKYWCDVSVKPPPFEGTTKQPHEEDWCEGCKHGRCKRRSGVPDRV</sequence>
<dbReference type="Proteomes" id="UP000253153">
    <property type="component" value="Unassembled WGS sequence"/>
</dbReference>
<keyword evidence="3" id="KW-0862">Zinc</keyword>
<protein>
    <recommendedName>
        <fullName evidence="5">3CxxC-type domain-containing protein</fullName>
    </recommendedName>
</protein>
<keyword evidence="2" id="KW-0863">Zinc-finger</keyword>
<accession>A0A366RAZ1</accession>
<keyword evidence="1" id="KW-0479">Metal-binding</keyword>
<organism evidence="6 7">
    <name type="scientific">Fusarium coffeatum</name>
    <dbReference type="NCBI Taxonomy" id="231269"/>
    <lineage>
        <taxon>Eukaryota</taxon>
        <taxon>Fungi</taxon>
        <taxon>Dikarya</taxon>
        <taxon>Ascomycota</taxon>
        <taxon>Pezizomycotina</taxon>
        <taxon>Sordariomycetes</taxon>
        <taxon>Hypocreomycetidae</taxon>
        <taxon>Hypocreales</taxon>
        <taxon>Nectriaceae</taxon>
        <taxon>Fusarium</taxon>
        <taxon>Fusarium incarnatum-equiseti species complex</taxon>
    </lineage>
</organism>
<gene>
    <name evidence="6" type="ORF">FIESC28_08134</name>
</gene>
<evidence type="ECO:0000313" key="7">
    <source>
        <dbReference type="Proteomes" id="UP000253153"/>
    </source>
</evidence>
<dbReference type="GO" id="GO:0008270">
    <property type="term" value="F:zinc ion binding"/>
    <property type="evidence" value="ECO:0007669"/>
    <property type="project" value="UniProtKB-KW"/>
</dbReference>
<evidence type="ECO:0000256" key="1">
    <source>
        <dbReference type="ARBA" id="ARBA00022723"/>
    </source>
</evidence>
<feature type="compositionally biased region" description="Polar residues" evidence="4">
    <location>
        <begin position="100"/>
        <end position="123"/>
    </location>
</feature>
<feature type="region of interest" description="Disordered" evidence="4">
    <location>
        <begin position="1"/>
        <end position="157"/>
    </location>
</feature>